<reference evidence="3" key="1">
    <citation type="submission" date="2016-10" db="EMBL/GenBank/DDBJ databases">
        <authorList>
            <person name="Benchimol M."/>
            <person name="Almeida L.G."/>
            <person name="Vasconcelos A.T."/>
            <person name="Perreira-Neves A."/>
            <person name="Rosa I.A."/>
            <person name="Tasca T."/>
            <person name="Bogo M.R."/>
            <person name="de Souza W."/>
        </authorList>
    </citation>
    <scope>NUCLEOTIDE SEQUENCE [LARGE SCALE GENOMIC DNA]</scope>
    <source>
        <strain evidence="3">K</strain>
    </source>
</reference>
<dbReference type="VEuPathDB" id="TrichDB:TRFO_41215"/>
<name>A0A1J4L289_9EUKA</name>
<dbReference type="GeneID" id="94848344"/>
<dbReference type="RefSeq" id="XP_068370336.1">
    <property type="nucleotide sequence ID" value="XM_068513640.1"/>
</dbReference>
<dbReference type="OrthoDB" id="1725934at2759"/>
<dbReference type="AlphaFoldDB" id="A0A1J4L289"/>
<dbReference type="InterPro" id="IPR019273">
    <property type="entry name" value="Lunapark_Znf"/>
</dbReference>
<proteinExistence type="predicted"/>
<accession>A0A1J4L289</accession>
<evidence type="ECO:0000313" key="3">
    <source>
        <dbReference type="EMBL" id="OHT17200.1"/>
    </source>
</evidence>
<feature type="transmembrane region" description="Helical" evidence="1">
    <location>
        <begin position="41"/>
        <end position="63"/>
    </location>
</feature>
<keyword evidence="4" id="KW-1185">Reference proteome</keyword>
<keyword evidence="1" id="KW-0472">Membrane</keyword>
<sequence>MGSSQSETQQLEAQITHLHDNLGKYYCSLRNKKATRSFLNFNLKIFLIISIPLLIIRLFYLWGSPIDEIFRTLAKHELLFIAIGVTIWSFIEFIFERSMASTSEKIEITRNKMSKVIEKYEELIDLPNIRKAIKASGGDASKFRTLSVSASDFGVNDTFGSKNSIFQRIGNAIMGDGPDRRYAVICPGCCAHNGIVDESEIKNLKYECPKCHKVVTFTTIVPKKTKKRITKDDIPDLVMPTD</sequence>
<comment type="caution">
    <text evidence="3">The sequence shown here is derived from an EMBL/GenBank/DDBJ whole genome shotgun (WGS) entry which is preliminary data.</text>
</comment>
<evidence type="ECO:0000259" key="2">
    <source>
        <dbReference type="Pfam" id="PF10058"/>
    </source>
</evidence>
<protein>
    <recommendedName>
        <fullName evidence="2">Lunapark zinc ribbon domain-containing protein</fullName>
    </recommendedName>
</protein>
<dbReference type="Proteomes" id="UP000179807">
    <property type="component" value="Unassembled WGS sequence"/>
</dbReference>
<feature type="transmembrane region" description="Helical" evidence="1">
    <location>
        <begin position="78"/>
        <end position="95"/>
    </location>
</feature>
<keyword evidence="1" id="KW-0812">Transmembrane</keyword>
<dbReference type="Pfam" id="PF10058">
    <property type="entry name" value="Zn_ribbon_10"/>
    <property type="match status" value="1"/>
</dbReference>
<organism evidence="3 4">
    <name type="scientific">Tritrichomonas foetus</name>
    <dbReference type="NCBI Taxonomy" id="1144522"/>
    <lineage>
        <taxon>Eukaryota</taxon>
        <taxon>Metamonada</taxon>
        <taxon>Parabasalia</taxon>
        <taxon>Tritrichomonadida</taxon>
        <taxon>Tritrichomonadidae</taxon>
        <taxon>Tritrichomonas</taxon>
    </lineage>
</organism>
<dbReference type="EMBL" id="MLAK01000027">
    <property type="protein sequence ID" value="OHT17200.1"/>
    <property type="molecule type" value="Genomic_DNA"/>
</dbReference>
<gene>
    <name evidence="3" type="ORF">TRFO_41215</name>
</gene>
<evidence type="ECO:0000313" key="4">
    <source>
        <dbReference type="Proteomes" id="UP000179807"/>
    </source>
</evidence>
<evidence type="ECO:0000256" key="1">
    <source>
        <dbReference type="SAM" id="Phobius"/>
    </source>
</evidence>
<feature type="domain" description="Lunapark zinc ribbon" evidence="2">
    <location>
        <begin position="166"/>
        <end position="213"/>
    </location>
</feature>
<keyword evidence="1" id="KW-1133">Transmembrane helix</keyword>